<dbReference type="InterPro" id="IPR057601">
    <property type="entry name" value="Oar-like_b-barrel"/>
</dbReference>
<sequence>MNNARLRLCRGLLRASVAGATLIVLPLVPSLAHAQGYSTVRATGRVVDPDGKPIVGATVSAKSEDQGFTRTATTDKEGNFSLPEMQTGAYSFTITAVGYPGYEESGVRISANNTGNIFALAPEGSNNEIVVKSSRVATADFDRTTTGLVLDLADVSQRLPLARSLQAAIQLAPGASAGSSAFSGQTSFNGGAVSENAFFINGLNITDFRKGLSPVEVPYDFYKTVETKTGGYSAEFGRSTGGFVNATTQSGSNEFHGMLLYNWNPNALRSKTRDTIYTDNGNGSADSKSLTATLSGPIWKDHLFFFGLYQARDNNSVGAGTEYDLKTKTKQGTSRSFYHTGSPFYGAKIDGYINDQNHLEFTYFNTKSDSTTQTYGSTSTVRFDRVRGIDGPFAGASFGKAGGSNYVARYTSILTKWLTVSAAYGRGENNSSYRSVNADSKIVPGVTDARTDPSKALTIAGGGVGINNDVRKFYRADVDVTVHLFGDHHFKFGYDREDLASENRAVGAGLGYSYTIYRAKQGDQFGLPIGTDYVRQTYYSNIGSFTSRNEAFYIQDAWSLIDGRLNFNLGVRGDRFTNNNSAGARFYESGTQFGPRLGFTLDPFGARTDKVYGSFSRMYLPVASNTNIRLTGGETYYTRTNLLAGIGADGIPQLGAPVSYAGAAACPDDKVANCDVTGSGQPVAVGAAVSQSLKPQSQDEFILGYEKRIGRWRFNVYGMYTKLNEVLEDAAIDRAVNNYCTQNGIKGCDKTWTGFTQYVLLNPGRPITVQLAAPINGESKVRTVTFSAKDLGYPEAKRTYKAIAFEVGHEFDGRFELNGSYVLSWTKGNYEGGVKTDNGQSDTGLTTDFDQPGLTNGTYGYSPNDRRHVFKLWGSYAPLEHLTIGFSTSATSPRHYGCIGQVPASVDPYARAYGAAGLYCRVLANGQIATDPTTPAADAPVKLIPRGSVFTSDWVFGNDLSLAWETEIGKSKVNLNLTVFNVLNLHAKTDFNEYGTDGNGVASPYYRQVTGYQTARSARLQARFSF</sequence>
<evidence type="ECO:0000256" key="2">
    <source>
        <dbReference type="ARBA" id="ARBA00023136"/>
    </source>
</evidence>
<dbReference type="RefSeq" id="WP_125974968.1">
    <property type="nucleotide sequence ID" value="NZ_BAAADY010000044.1"/>
</dbReference>
<evidence type="ECO:0000256" key="3">
    <source>
        <dbReference type="ARBA" id="ARBA00023237"/>
    </source>
</evidence>
<evidence type="ECO:0000313" key="6">
    <source>
        <dbReference type="EMBL" id="NJB96015.1"/>
    </source>
</evidence>
<dbReference type="Gene3D" id="2.40.170.20">
    <property type="entry name" value="TonB-dependent receptor, beta-barrel domain"/>
    <property type="match status" value="1"/>
</dbReference>
<dbReference type="Gene3D" id="2.60.40.1120">
    <property type="entry name" value="Carboxypeptidase-like, regulatory domain"/>
    <property type="match status" value="1"/>
</dbReference>
<feature type="signal peptide" evidence="4">
    <location>
        <begin position="1"/>
        <end position="34"/>
    </location>
</feature>
<dbReference type="GO" id="GO:0009279">
    <property type="term" value="C:cell outer membrane"/>
    <property type="evidence" value="ECO:0007669"/>
    <property type="project" value="UniProtKB-SubCell"/>
</dbReference>
<gene>
    <name evidence="6" type="ORF">GGR89_000307</name>
</gene>
<dbReference type="InterPro" id="IPR036942">
    <property type="entry name" value="Beta-barrel_TonB_sf"/>
</dbReference>
<keyword evidence="2" id="KW-0472">Membrane</keyword>
<dbReference type="SUPFAM" id="SSF49452">
    <property type="entry name" value="Starch-binding domain-like"/>
    <property type="match status" value="1"/>
</dbReference>
<evidence type="ECO:0000256" key="4">
    <source>
        <dbReference type="SAM" id="SignalP"/>
    </source>
</evidence>
<dbReference type="InterPro" id="IPR013784">
    <property type="entry name" value="Carb-bd-like_fold"/>
</dbReference>
<feature type="domain" description="TonB-dependent transporter Oar-like beta-barrel" evidence="5">
    <location>
        <begin position="247"/>
        <end position="331"/>
    </location>
</feature>
<dbReference type="Pfam" id="PF25183">
    <property type="entry name" value="OMP_b-brl_4"/>
    <property type="match status" value="1"/>
</dbReference>
<evidence type="ECO:0000313" key="7">
    <source>
        <dbReference type="Proteomes" id="UP000531251"/>
    </source>
</evidence>
<comment type="caution">
    <text evidence="6">The sequence shown here is derived from an EMBL/GenBank/DDBJ whole genome shotgun (WGS) entry which is preliminary data.</text>
</comment>
<feature type="chain" id="PRO_5031213701" description="TonB-dependent transporter Oar-like beta-barrel domain-containing protein" evidence="4">
    <location>
        <begin position="35"/>
        <end position="1026"/>
    </location>
</feature>
<reference evidence="6 7" key="1">
    <citation type="submission" date="2020-03" db="EMBL/GenBank/DDBJ databases">
        <title>Genomic Encyclopedia of Type Strains, Phase IV (KMG-IV): sequencing the most valuable type-strain genomes for metagenomic binning, comparative biology and taxonomic classification.</title>
        <authorList>
            <person name="Goeker M."/>
        </authorList>
    </citation>
    <scope>NUCLEOTIDE SEQUENCE [LARGE SCALE GENOMIC DNA]</scope>
    <source>
        <strain evidence="6 7">DSM 7225</strain>
    </source>
</reference>
<organism evidence="6 7">
    <name type="scientific">Sphingomonas trueperi</name>
    <dbReference type="NCBI Taxonomy" id="53317"/>
    <lineage>
        <taxon>Bacteria</taxon>
        <taxon>Pseudomonadati</taxon>
        <taxon>Pseudomonadota</taxon>
        <taxon>Alphaproteobacteria</taxon>
        <taxon>Sphingomonadales</taxon>
        <taxon>Sphingomonadaceae</taxon>
        <taxon>Sphingomonas</taxon>
    </lineage>
</organism>
<proteinExistence type="predicted"/>
<keyword evidence="4" id="KW-0732">Signal</keyword>
<dbReference type="EMBL" id="JAATJB010000001">
    <property type="protein sequence ID" value="NJB96015.1"/>
    <property type="molecule type" value="Genomic_DNA"/>
</dbReference>
<dbReference type="AlphaFoldDB" id="A0A7X6BBC2"/>
<accession>A0A7X6BBC2</accession>
<dbReference type="Pfam" id="PF13620">
    <property type="entry name" value="CarboxypepD_reg"/>
    <property type="match status" value="1"/>
</dbReference>
<name>A0A7X6BBC2_9SPHN</name>
<evidence type="ECO:0000256" key="1">
    <source>
        <dbReference type="ARBA" id="ARBA00004442"/>
    </source>
</evidence>
<dbReference type="SUPFAM" id="SSF56935">
    <property type="entry name" value="Porins"/>
    <property type="match status" value="1"/>
</dbReference>
<dbReference type="GO" id="GO:0030246">
    <property type="term" value="F:carbohydrate binding"/>
    <property type="evidence" value="ECO:0007669"/>
    <property type="project" value="InterPro"/>
</dbReference>
<dbReference type="Proteomes" id="UP000531251">
    <property type="component" value="Unassembled WGS sequence"/>
</dbReference>
<keyword evidence="7" id="KW-1185">Reference proteome</keyword>
<comment type="subcellular location">
    <subcellularLocation>
        <location evidence="1">Cell outer membrane</location>
    </subcellularLocation>
</comment>
<keyword evidence="3" id="KW-0998">Cell outer membrane</keyword>
<protein>
    <recommendedName>
        <fullName evidence="5">TonB-dependent transporter Oar-like beta-barrel domain-containing protein</fullName>
    </recommendedName>
</protein>
<evidence type="ECO:0000259" key="5">
    <source>
        <dbReference type="Pfam" id="PF25183"/>
    </source>
</evidence>